<keyword evidence="1" id="KW-0812">Transmembrane</keyword>
<comment type="caution">
    <text evidence="2">The sequence shown here is derived from an EMBL/GenBank/DDBJ whole genome shotgun (WGS) entry which is preliminary data.</text>
</comment>
<dbReference type="Proteomes" id="UP001596060">
    <property type="component" value="Unassembled WGS sequence"/>
</dbReference>
<sequence>MPTITEAHSKGSPILLRLSIILSLATAAIGVCATVTDVSAQSRNDPKTMQRLWFEANGQCRGGSGDNPKTHLACEEREAYGKRLGQLGWCYGKEGEFGYQNKWHRCTRNSVR</sequence>
<keyword evidence="1" id="KW-1133">Transmembrane helix</keyword>
<feature type="transmembrane region" description="Helical" evidence="1">
    <location>
        <begin position="20"/>
        <end position="40"/>
    </location>
</feature>
<evidence type="ECO:0000313" key="2">
    <source>
        <dbReference type="EMBL" id="MFC5505426.1"/>
    </source>
</evidence>
<name>A0ABW0NY53_9HYPH</name>
<dbReference type="EMBL" id="JBHSLU010000017">
    <property type="protein sequence ID" value="MFC5505426.1"/>
    <property type="molecule type" value="Genomic_DNA"/>
</dbReference>
<protein>
    <submittedName>
        <fullName evidence="2">Uncharacterized protein</fullName>
    </submittedName>
</protein>
<accession>A0ABW0NY53</accession>
<reference evidence="3" key="1">
    <citation type="journal article" date="2019" name="Int. J. Syst. Evol. Microbiol.">
        <title>The Global Catalogue of Microorganisms (GCM) 10K type strain sequencing project: providing services to taxonomists for standard genome sequencing and annotation.</title>
        <authorList>
            <consortium name="The Broad Institute Genomics Platform"/>
            <consortium name="The Broad Institute Genome Sequencing Center for Infectious Disease"/>
            <person name="Wu L."/>
            <person name="Ma J."/>
        </authorList>
    </citation>
    <scope>NUCLEOTIDE SEQUENCE [LARGE SCALE GENOMIC DNA]</scope>
    <source>
        <strain evidence="3">CCUG 43117</strain>
    </source>
</reference>
<gene>
    <name evidence="2" type="ORF">ACFPN9_09160</name>
</gene>
<keyword evidence="3" id="KW-1185">Reference proteome</keyword>
<proteinExistence type="predicted"/>
<keyword evidence="1" id="KW-0472">Membrane</keyword>
<evidence type="ECO:0000256" key="1">
    <source>
        <dbReference type="SAM" id="Phobius"/>
    </source>
</evidence>
<evidence type="ECO:0000313" key="3">
    <source>
        <dbReference type="Proteomes" id="UP001596060"/>
    </source>
</evidence>
<organism evidence="2 3">
    <name type="scientific">Bosea massiliensis</name>
    <dbReference type="NCBI Taxonomy" id="151419"/>
    <lineage>
        <taxon>Bacteria</taxon>
        <taxon>Pseudomonadati</taxon>
        <taxon>Pseudomonadota</taxon>
        <taxon>Alphaproteobacteria</taxon>
        <taxon>Hyphomicrobiales</taxon>
        <taxon>Boseaceae</taxon>
        <taxon>Bosea</taxon>
    </lineage>
</organism>
<dbReference type="RefSeq" id="WP_068204553.1">
    <property type="nucleotide sequence ID" value="NZ_JBHSLU010000017.1"/>
</dbReference>